<organism evidence="4 5">
    <name type="scientific">Stachybotrys chartarum (strain CBS 109288 / IBT 7711)</name>
    <name type="common">Toxic black mold</name>
    <name type="synonym">Stilbospora chartarum</name>
    <dbReference type="NCBI Taxonomy" id="1280523"/>
    <lineage>
        <taxon>Eukaryota</taxon>
        <taxon>Fungi</taxon>
        <taxon>Dikarya</taxon>
        <taxon>Ascomycota</taxon>
        <taxon>Pezizomycotina</taxon>
        <taxon>Sordariomycetes</taxon>
        <taxon>Hypocreomycetidae</taxon>
        <taxon>Hypocreales</taxon>
        <taxon>Stachybotryaceae</taxon>
        <taxon>Stachybotrys</taxon>
    </lineage>
</organism>
<evidence type="ECO:0008006" key="6">
    <source>
        <dbReference type="Google" id="ProtNLM"/>
    </source>
</evidence>
<feature type="compositionally biased region" description="Polar residues" evidence="1">
    <location>
        <begin position="348"/>
        <end position="360"/>
    </location>
</feature>
<dbReference type="Proteomes" id="UP000028045">
    <property type="component" value="Unassembled WGS sequence"/>
</dbReference>
<feature type="signal peptide" evidence="3">
    <location>
        <begin position="1"/>
        <end position="21"/>
    </location>
</feature>
<feature type="region of interest" description="Disordered" evidence="1">
    <location>
        <begin position="333"/>
        <end position="382"/>
    </location>
</feature>
<proteinExistence type="predicted"/>
<evidence type="ECO:0000313" key="4">
    <source>
        <dbReference type="EMBL" id="KEY66774.1"/>
    </source>
</evidence>
<evidence type="ECO:0000313" key="5">
    <source>
        <dbReference type="Proteomes" id="UP000028045"/>
    </source>
</evidence>
<gene>
    <name evidence="4" type="ORF">S7711_07555</name>
</gene>
<feature type="non-terminal residue" evidence="4">
    <location>
        <position position="536"/>
    </location>
</feature>
<feature type="compositionally biased region" description="Low complexity" evidence="1">
    <location>
        <begin position="333"/>
        <end position="347"/>
    </location>
</feature>
<keyword evidence="3" id="KW-0732">Signal</keyword>
<dbReference type="EMBL" id="KL648646">
    <property type="protein sequence ID" value="KEY66774.1"/>
    <property type="molecule type" value="Genomic_DNA"/>
</dbReference>
<protein>
    <recommendedName>
        <fullName evidence="6">Extracellular membrane protein CFEM domain-containing protein</fullName>
    </recommendedName>
</protein>
<keyword evidence="2" id="KW-0812">Transmembrane</keyword>
<evidence type="ECO:0000256" key="2">
    <source>
        <dbReference type="SAM" id="Phobius"/>
    </source>
</evidence>
<dbReference type="AlphaFoldDB" id="A0A084AN95"/>
<reference evidence="4 5" key="1">
    <citation type="journal article" date="2014" name="BMC Genomics">
        <title>Comparative genome sequencing reveals chemotype-specific gene clusters in the toxigenic black mold Stachybotrys.</title>
        <authorList>
            <person name="Semeiks J."/>
            <person name="Borek D."/>
            <person name="Otwinowski Z."/>
            <person name="Grishin N.V."/>
        </authorList>
    </citation>
    <scope>NUCLEOTIDE SEQUENCE [LARGE SCALE GENOMIC DNA]</scope>
    <source>
        <strain evidence="5">CBS 109288 / IBT 7711</strain>
    </source>
</reference>
<keyword evidence="2" id="KW-1133">Transmembrane helix</keyword>
<feature type="chain" id="PRO_5001770973" description="Extracellular membrane protein CFEM domain-containing protein" evidence="3">
    <location>
        <begin position="22"/>
        <end position="536"/>
    </location>
</feature>
<keyword evidence="5" id="KW-1185">Reference proteome</keyword>
<dbReference type="HOGENOM" id="CLU_017868_1_1_1"/>
<feature type="region of interest" description="Disordered" evidence="1">
    <location>
        <begin position="421"/>
        <end position="536"/>
    </location>
</feature>
<dbReference type="OrthoDB" id="3436787at2759"/>
<feature type="transmembrane region" description="Helical" evidence="2">
    <location>
        <begin position="389"/>
        <end position="413"/>
    </location>
</feature>
<evidence type="ECO:0000256" key="1">
    <source>
        <dbReference type="SAM" id="MobiDB-lite"/>
    </source>
</evidence>
<name>A0A084AN95_STACB</name>
<evidence type="ECO:0000256" key="3">
    <source>
        <dbReference type="SAM" id="SignalP"/>
    </source>
</evidence>
<accession>A0A084AN95</accession>
<sequence>MRHLHWLPTALVVQLFAIGSAQDIVYVTDVEIYTLLAPCAAYGLTANMDIVAYSTSACDEGESQLHSCVCSHSADFNSFAADVSSSVIYSCGSSASEDLASASMVLDKYCNPDRTITFATPTENIVNAYITELSQTDYLAPCAQSALSYGVMGVPYGRCPEDASLYAPCVCSKSGVADMVSRTLSSLARSSCSNNEDASSAQAFFAEYCAMNQGTTEFAPPNTPPGDMTYYITALPQFSSLRDCAQIGVSSAIQSQTGWLCGSGPQALASCVCIKSGMFRQVSSALTEEVKWQCDNTATADVQSAFEVFEYYCSAAEDLVVAEVSESVSSTINTGSVSARTSAGSSSPAETGSSNSPSQTEGGNQQGGGGENNAANGDGDESTTEASRVAVIAGAVVGSVLFIVGIAVIAFFIRRRRRRSKNGEPLPAVPPHGGHEYHGKPELAGSNAVVSRPGTGYVDPDNLKPELPTAASYNELPTPTTPSQSPRPMWPQGATAPPPVPELSPAQAPRPELYGAGLAGHAMAYGQPPQELSSPG</sequence>
<keyword evidence="2" id="KW-0472">Membrane</keyword>